<dbReference type="EMBL" id="GGFL01015379">
    <property type="protein sequence ID" value="MBW79557.1"/>
    <property type="molecule type" value="Transcribed_RNA"/>
</dbReference>
<organism evidence="1">
    <name type="scientific">Anopheles darlingi</name>
    <name type="common">Mosquito</name>
    <dbReference type="NCBI Taxonomy" id="43151"/>
    <lineage>
        <taxon>Eukaryota</taxon>
        <taxon>Metazoa</taxon>
        <taxon>Ecdysozoa</taxon>
        <taxon>Arthropoda</taxon>
        <taxon>Hexapoda</taxon>
        <taxon>Insecta</taxon>
        <taxon>Pterygota</taxon>
        <taxon>Neoptera</taxon>
        <taxon>Endopterygota</taxon>
        <taxon>Diptera</taxon>
        <taxon>Nematocera</taxon>
        <taxon>Culicoidea</taxon>
        <taxon>Culicidae</taxon>
        <taxon>Anophelinae</taxon>
        <taxon>Anopheles</taxon>
    </lineage>
</organism>
<evidence type="ECO:0000313" key="1">
    <source>
        <dbReference type="EMBL" id="MBW79557.1"/>
    </source>
</evidence>
<accession>A0A2M4DPS0</accession>
<protein>
    <submittedName>
        <fullName evidence="1">Putative secreted protein</fullName>
    </submittedName>
</protein>
<name>A0A2M4DPS0_ANODA</name>
<reference evidence="1" key="1">
    <citation type="submission" date="2018-01" db="EMBL/GenBank/DDBJ databases">
        <title>An insight into the sialome of Amazonian anophelines.</title>
        <authorList>
            <person name="Ribeiro J.M."/>
            <person name="Scarpassa V."/>
            <person name="Calvo E."/>
        </authorList>
    </citation>
    <scope>NUCLEOTIDE SEQUENCE</scope>
</reference>
<proteinExistence type="predicted"/>
<dbReference type="AlphaFoldDB" id="A0A2M4DPS0"/>
<sequence length="75" mass="8363">MVLYLPAVVAPVRRMARAAAAATTTTTTTTTAITTTRRPAWGVFIGFLRLGWQPARRSTYRRRVRLRGCADAVQR</sequence>